<sequence>MEALFWDVIEEYPDPADDNLLDPPRGDEVEAFNEKRLRYLEANHIKQLQRMSLRHNEELRQLRELFQRCIDLEYVNEDHAGQFPLQTTVLSGTVNRILREGHEIDPKDHGIVNDRGVIGKEEDAERALSIMMPIPPEKSTLSIDDLYSLFRRIYSITRMEQRSQYETLRIHYLQEAMQLMKLVLTSKRPESLQRKRPSLGIVSMDIDSISPMTVAPPPSLVNADNLMGETNPASLSAKPTLDMMVASVTNNSLTAEQMKFRIKIKLGSNLAILNFWDTKN</sequence>
<name>A0A9N9CN87_9GLOM</name>
<protein>
    <submittedName>
        <fullName evidence="1">10137_t:CDS:1</fullName>
    </submittedName>
</protein>
<comment type="caution">
    <text evidence="1">The sequence shown here is derived from an EMBL/GenBank/DDBJ whole genome shotgun (WGS) entry which is preliminary data.</text>
</comment>
<evidence type="ECO:0000313" key="1">
    <source>
        <dbReference type="EMBL" id="CAG8606060.1"/>
    </source>
</evidence>
<organism evidence="1 2">
    <name type="scientific">Paraglomus brasilianum</name>
    <dbReference type="NCBI Taxonomy" id="144538"/>
    <lineage>
        <taxon>Eukaryota</taxon>
        <taxon>Fungi</taxon>
        <taxon>Fungi incertae sedis</taxon>
        <taxon>Mucoromycota</taxon>
        <taxon>Glomeromycotina</taxon>
        <taxon>Glomeromycetes</taxon>
        <taxon>Paraglomerales</taxon>
        <taxon>Paraglomeraceae</taxon>
        <taxon>Paraglomus</taxon>
    </lineage>
</organism>
<accession>A0A9N9CN87</accession>
<gene>
    <name evidence="1" type="ORF">PBRASI_LOCUS7907</name>
</gene>
<reference evidence="1" key="1">
    <citation type="submission" date="2021-06" db="EMBL/GenBank/DDBJ databases">
        <authorList>
            <person name="Kallberg Y."/>
            <person name="Tangrot J."/>
            <person name="Rosling A."/>
        </authorList>
    </citation>
    <scope>NUCLEOTIDE SEQUENCE</scope>
    <source>
        <strain evidence="1">BR232B</strain>
    </source>
</reference>
<dbReference type="EMBL" id="CAJVPI010001307">
    <property type="protein sequence ID" value="CAG8606060.1"/>
    <property type="molecule type" value="Genomic_DNA"/>
</dbReference>
<dbReference type="AlphaFoldDB" id="A0A9N9CN87"/>
<dbReference type="Proteomes" id="UP000789739">
    <property type="component" value="Unassembled WGS sequence"/>
</dbReference>
<dbReference type="OrthoDB" id="10318622at2759"/>
<keyword evidence="2" id="KW-1185">Reference proteome</keyword>
<proteinExistence type="predicted"/>
<evidence type="ECO:0000313" key="2">
    <source>
        <dbReference type="Proteomes" id="UP000789739"/>
    </source>
</evidence>